<keyword evidence="4" id="KW-1185">Reference proteome</keyword>
<evidence type="ECO:0000313" key="2">
    <source>
        <dbReference type="EMBL" id="AHY46520.1"/>
    </source>
</evidence>
<dbReference type="EMBL" id="JAWXXX010000001">
    <property type="protein sequence ID" value="MDX5893927.1"/>
    <property type="molecule type" value="Genomic_DNA"/>
</dbReference>
<dbReference type="AlphaFoldDB" id="A0A023X3C7"/>
<reference evidence="2 4" key="1">
    <citation type="submission" date="2014-03" db="EMBL/GenBank/DDBJ databases">
        <title>Complete genome sequence of the Radio-Resistant Rubrobacter radiotolerans RSPS-4.</title>
        <authorList>
            <person name="Egas C.C."/>
            <person name="Barroso C.C."/>
            <person name="Froufe H.J.C."/>
            <person name="Pacheco J.J."/>
            <person name="Albuquerque L.L."/>
            <person name="da Costa M.M.S."/>
        </authorList>
    </citation>
    <scope>NUCLEOTIDE SEQUENCE [LARGE SCALE GENOMIC DNA]</scope>
    <source>
        <strain evidence="2 4">RSPS-4</strain>
    </source>
</reference>
<feature type="transmembrane region" description="Helical" evidence="1">
    <location>
        <begin position="83"/>
        <end position="108"/>
    </location>
</feature>
<dbReference type="Proteomes" id="UP001281130">
    <property type="component" value="Unassembled WGS sequence"/>
</dbReference>
<evidence type="ECO:0000256" key="1">
    <source>
        <dbReference type="SAM" id="Phobius"/>
    </source>
</evidence>
<gene>
    <name evidence="2" type="ORF">RradSPS_1237</name>
    <name evidence="3" type="ORF">SIL72_07760</name>
</gene>
<sequence>MGPIRVGFFYGAIAVVIAVFSQFFFLFLDPVETTDWVLAALTDFLPLAALAAYIMLAFLAALRARPTYLESGVPYRSFLLRDAALAAALVGALAGLANVLSTAVQAIFLADEIRAFAADAAPRIAAYVNEVRQDLSDPPPPTSAEQIQRLLQPPEIRDLAQSVGNAAIGTMILGALGAFVGLLRGLAKRNSDDDGASSERTARN</sequence>
<dbReference type="EMBL" id="CP007514">
    <property type="protein sequence ID" value="AHY46520.1"/>
    <property type="molecule type" value="Genomic_DNA"/>
</dbReference>
<proteinExistence type="predicted"/>
<protein>
    <recommendedName>
        <fullName evidence="5">DUF4199 domain-containing protein</fullName>
    </recommendedName>
</protein>
<dbReference type="KEGG" id="rrd:RradSPS_1237"/>
<reference evidence="3" key="2">
    <citation type="submission" date="2023-11" db="EMBL/GenBank/DDBJ databases">
        <title>MicrobeMod: A computational toolkit for identifying prokaryotic methylation and restriction-modification with nanopore sequencing.</title>
        <authorList>
            <person name="Crits-Christoph A."/>
            <person name="Kang S.C."/>
            <person name="Lee H."/>
            <person name="Ostrov N."/>
        </authorList>
    </citation>
    <scope>NUCLEOTIDE SEQUENCE</scope>
    <source>
        <strain evidence="3">ATCC 51242</strain>
    </source>
</reference>
<organism evidence="2 4">
    <name type="scientific">Rubrobacter radiotolerans</name>
    <name type="common">Arthrobacter radiotolerans</name>
    <dbReference type="NCBI Taxonomy" id="42256"/>
    <lineage>
        <taxon>Bacteria</taxon>
        <taxon>Bacillati</taxon>
        <taxon>Actinomycetota</taxon>
        <taxon>Rubrobacteria</taxon>
        <taxon>Rubrobacterales</taxon>
        <taxon>Rubrobacteraceae</taxon>
        <taxon>Rubrobacter</taxon>
    </lineage>
</organism>
<name>A0A023X3C7_RUBRA</name>
<keyword evidence="1" id="KW-1133">Transmembrane helix</keyword>
<accession>A0A023X3C7</accession>
<feature type="transmembrane region" description="Helical" evidence="1">
    <location>
        <begin position="163"/>
        <end position="183"/>
    </location>
</feature>
<dbReference type="STRING" id="42256.RradSPS_1237"/>
<dbReference type="HOGENOM" id="CLU_1342420_0_0_11"/>
<feature type="transmembrane region" description="Helical" evidence="1">
    <location>
        <begin position="7"/>
        <end position="28"/>
    </location>
</feature>
<evidence type="ECO:0000313" key="3">
    <source>
        <dbReference type="EMBL" id="MDX5893927.1"/>
    </source>
</evidence>
<keyword evidence="1" id="KW-0812">Transmembrane</keyword>
<dbReference type="OrthoDB" id="5244925at2"/>
<evidence type="ECO:0008006" key="5">
    <source>
        <dbReference type="Google" id="ProtNLM"/>
    </source>
</evidence>
<evidence type="ECO:0000313" key="4">
    <source>
        <dbReference type="Proteomes" id="UP000025229"/>
    </source>
</evidence>
<keyword evidence="1" id="KW-0472">Membrane</keyword>
<dbReference type="Proteomes" id="UP000025229">
    <property type="component" value="Chromosome"/>
</dbReference>
<feature type="transmembrane region" description="Helical" evidence="1">
    <location>
        <begin position="40"/>
        <end position="62"/>
    </location>
</feature>
<dbReference type="RefSeq" id="WP_038681411.1">
    <property type="nucleotide sequence ID" value="NZ_CP007514.1"/>
</dbReference>